<dbReference type="PANTHER" id="PTHR35698">
    <property type="entry name" value="DNA-BINDING PROTEIN RHL1"/>
    <property type="match status" value="1"/>
</dbReference>
<feature type="compositionally biased region" description="Acidic residues" evidence="1">
    <location>
        <begin position="266"/>
        <end position="275"/>
    </location>
</feature>
<dbReference type="InterPro" id="IPR038859">
    <property type="entry name" value="RHL1"/>
</dbReference>
<protein>
    <submittedName>
        <fullName evidence="2">DNA-binding protein RHL1</fullName>
    </submittedName>
</protein>
<sequence>MKLSQTNSKSTPGRGEDGHAPDRSVALHDKRVKRALVEGVVVSDLASQRHENRTEEDDYEGLVLTDQVLKSDGNDLTKKNHVRKPSRYLLVFNGLLKFADNLGKREVGVMTDLNTPNPSFTIGFPERGGSLRLLGTIVFPSTQYAVLNMEGKKSVVIEEIFDSMIVFSEAEWVDSDGVATRGEVDFPSRLPEASDDSGSPESLGGYRGGCTTGVPKTVRVKRRDLALKAAAAMETAGPHVQTIPALDDLEELDSEEAVFGDLRGSDEEDGSDDDSFALGGKRKSRANSDNVAARKVRPKRGQRRTAASASQAEVDSGDEGDGYDDFTGESSDMDESNDEDEEESDWSGAH</sequence>
<feature type="compositionally biased region" description="Polar residues" evidence="1">
    <location>
        <begin position="1"/>
        <end position="11"/>
    </location>
</feature>
<evidence type="ECO:0000256" key="1">
    <source>
        <dbReference type="SAM" id="MobiDB-lite"/>
    </source>
</evidence>
<keyword evidence="2" id="KW-0238">DNA-binding</keyword>
<reference evidence="2 3" key="1">
    <citation type="submission" date="2024-03" db="EMBL/GenBank/DDBJ databases">
        <title>Complete genome sequence of the green alga Chloropicon roscoffensis RCC1871.</title>
        <authorList>
            <person name="Lemieux C."/>
            <person name="Pombert J.-F."/>
            <person name="Otis C."/>
            <person name="Turmel M."/>
        </authorList>
    </citation>
    <scope>NUCLEOTIDE SEQUENCE [LARGE SCALE GENOMIC DNA]</scope>
    <source>
        <strain evidence="2 3">RCC1871</strain>
    </source>
</reference>
<dbReference type="GO" id="GO:0003677">
    <property type="term" value="F:DNA binding"/>
    <property type="evidence" value="ECO:0007669"/>
    <property type="project" value="UniProtKB-KW"/>
</dbReference>
<evidence type="ECO:0000313" key="2">
    <source>
        <dbReference type="EMBL" id="WZN59196.1"/>
    </source>
</evidence>
<dbReference type="EMBL" id="CP151501">
    <property type="protein sequence ID" value="WZN59196.1"/>
    <property type="molecule type" value="Genomic_DNA"/>
</dbReference>
<name>A0AAX4NZQ8_9CHLO</name>
<feature type="compositionally biased region" description="Basic residues" evidence="1">
    <location>
        <begin position="294"/>
        <end position="303"/>
    </location>
</feature>
<feature type="compositionally biased region" description="Acidic residues" evidence="1">
    <location>
        <begin position="315"/>
        <end position="350"/>
    </location>
</feature>
<accession>A0AAX4NZQ8</accession>
<feature type="region of interest" description="Disordered" evidence="1">
    <location>
        <begin position="1"/>
        <end position="29"/>
    </location>
</feature>
<dbReference type="Proteomes" id="UP001472866">
    <property type="component" value="Chromosome 01"/>
</dbReference>
<gene>
    <name evidence="2" type="ORF">HKI87_01g07210</name>
</gene>
<feature type="region of interest" description="Disordered" evidence="1">
    <location>
        <begin position="183"/>
        <end position="210"/>
    </location>
</feature>
<dbReference type="AlphaFoldDB" id="A0AAX4NZQ8"/>
<organism evidence="2 3">
    <name type="scientific">Chloropicon roscoffensis</name>
    <dbReference type="NCBI Taxonomy" id="1461544"/>
    <lineage>
        <taxon>Eukaryota</taxon>
        <taxon>Viridiplantae</taxon>
        <taxon>Chlorophyta</taxon>
        <taxon>Chloropicophyceae</taxon>
        <taxon>Chloropicales</taxon>
        <taxon>Chloropicaceae</taxon>
        <taxon>Chloropicon</taxon>
    </lineage>
</organism>
<proteinExistence type="predicted"/>
<keyword evidence="3" id="KW-1185">Reference proteome</keyword>
<feature type="compositionally biased region" description="Basic and acidic residues" evidence="1">
    <location>
        <begin position="14"/>
        <end position="29"/>
    </location>
</feature>
<dbReference type="PANTHER" id="PTHR35698:SF2">
    <property type="entry name" value="DNA-BINDING PROTEIN RHL1"/>
    <property type="match status" value="1"/>
</dbReference>
<feature type="region of interest" description="Disordered" evidence="1">
    <location>
        <begin position="261"/>
        <end position="350"/>
    </location>
</feature>
<dbReference type="GO" id="GO:0042023">
    <property type="term" value="P:DNA endoreduplication"/>
    <property type="evidence" value="ECO:0007669"/>
    <property type="project" value="InterPro"/>
</dbReference>
<evidence type="ECO:0000313" key="3">
    <source>
        <dbReference type="Proteomes" id="UP001472866"/>
    </source>
</evidence>